<dbReference type="Gene3D" id="3.90.850.10">
    <property type="entry name" value="Fumarylacetoacetase-like, C-terminal domain"/>
    <property type="match status" value="1"/>
</dbReference>
<comment type="caution">
    <text evidence="3">The sequence shown here is derived from an EMBL/GenBank/DDBJ whole genome shotgun (WGS) entry which is preliminary data.</text>
</comment>
<reference evidence="3 4" key="1">
    <citation type="submission" date="2020-01" db="EMBL/GenBank/DDBJ databases">
        <title>Genomes of bacteria type strains.</title>
        <authorList>
            <person name="Chen J."/>
            <person name="Zhu S."/>
            <person name="Yang J."/>
        </authorList>
    </citation>
    <scope>NUCLEOTIDE SEQUENCE [LARGE SCALE GENOMIC DNA]</scope>
    <source>
        <strain evidence="3 4">DSM 16655</strain>
    </source>
</reference>
<name>A0ABT1CQ32_9HYPH</name>
<protein>
    <submittedName>
        <fullName evidence="3">Hydratase</fullName>
    </submittedName>
</protein>
<dbReference type="SUPFAM" id="SSF56529">
    <property type="entry name" value="FAH"/>
    <property type="match status" value="1"/>
</dbReference>
<gene>
    <name evidence="3" type="ORF">GTW23_07525</name>
</gene>
<evidence type="ECO:0000313" key="4">
    <source>
        <dbReference type="Proteomes" id="UP001320715"/>
    </source>
</evidence>
<evidence type="ECO:0000259" key="2">
    <source>
        <dbReference type="Pfam" id="PF01557"/>
    </source>
</evidence>
<dbReference type="RefSeq" id="WP_252915264.1">
    <property type="nucleotide sequence ID" value="NZ_JAAAML010000001.1"/>
</dbReference>
<dbReference type="InterPro" id="IPR036663">
    <property type="entry name" value="Fumarylacetoacetase_C_sf"/>
</dbReference>
<keyword evidence="4" id="KW-1185">Reference proteome</keyword>
<organism evidence="3 4">
    <name type="scientific">Hoeflea alexandrii</name>
    <dbReference type="NCBI Taxonomy" id="288436"/>
    <lineage>
        <taxon>Bacteria</taxon>
        <taxon>Pseudomonadati</taxon>
        <taxon>Pseudomonadota</taxon>
        <taxon>Alphaproteobacteria</taxon>
        <taxon>Hyphomicrobiales</taxon>
        <taxon>Rhizobiaceae</taxon>
        <taxon>Hoeflea</taxon>
    </lineage>
</organism>
<dbReference type="PANTHER" id="PTHR30143">
    <property type="entry name" value="ACID HYDRATASE"/>
    <property type="match status" value="1"/>
</dbReference>
<sequence length="270" mass="29834">MTQFENENRAQDILKARRDRRQIACTGPGELPMDAAYRISRRIRDLRTDDGERVVGRKLGFTNRTIWDEYNVHAPIWGYMYDTTFHDVSSAETPFSLAPFCEPRIEPEIAFAFTRAPRAGASDDELLSAIAWYAHGFEIVDSLYKDWKFEAADTVAAFGLHGAYLCGPRRQVADEDAALLRSALQSFQIELARDGEPVDTGLGSDVLGSPLSALRHAIEVIADDPDADPIRAGEIVTTGTVTRAFPVKPGQTWSSTVSGLPLDGLRITFA</sequence>
<proteinExistence type="predicted"/>
<feature type="domain" description="Fumarylacetoacetase-like C-terminal" evidence="2">
    <location>
        <begin position="91"/>
        <end position="260"/>
    </location>
</feature>
<dbReference type="PANTHER" id="PTHR30143:SF0">
    <property type="entry name" value="2-KETO-4-PENTENOATE HYDRATASE"/>
    <property type="match status" value="1"/>
</dbReference>
<dbReference type="InterPro" id="IPR050772">
    <property type="entry name" value="Hydratase-Decarb/MhpD_sf"/>
</dbReference>
<dbReference type="EMBL" id="JAAAML010000001">
    <property type="protein sequence ID" value="MCO6408023.1"/>
    <property type="molecule type" value="Genomic_DNA"/>
</dbReference>
<accession>A0ABT1CQ32</accession>
<keyword evidence="1" id="KW-0456">Lyase</keyword>
<dbReference type="Pfam" id="PF01557">
    <property type="entry name" value="FAA_hydrolase"/>
    <property type="match status" value="1"/>
</dbReference>
<evidence type="ECO:0000313" key="3">
    <source>
        <dbReference type="EMBL" id="MCO6408023.1"/>
    </source>
</evidence>
<dbReference type="Proteomes" id="UP001320715">
    <property type="component" value="Unassembled WGS sequence"/>
</dbReference>
<evidence type="ECO:0000256" key="1">
    <source>
        <dbReference type="ARBA" id="ARBA00023239"/>
    </source>
</evidence>
<dbReference type="InterPro" id="IPR011234">
    <property type="entry name" value="Fumarylacetoacetase-like_C"/>
</dbReference>